<keyword evidence="2" id="KW-1185">Reference proteome</keyword>
<dbReference type="PANTHER" id="PTHR21275">
    <property type="entry name" value="RWD DOMAIN-CONTAINING PROTEIN 4"/>
    <property type="match status" value="1"/>
</dbReference>
<dbReference type="Gene3D" id="3.10.110.10">
    <property type="entry name" value="Ubiquitin Conjugating Enzyme"/>
    <property type="match status" value="1"/>
</dbReference>
<proteinExistence type="predicted"/>
<gene>
    <name evidence="1" type="ORF">PACLA_8A065316</name>
</gene>
<protein>
    <submittedName>
        <fullName evidence="1">RWD domain-containing 4-like</fullName>
    </submittedName>
</protein>
<comment type="caution">
    <text evidence="1">The sequence shown here is derived from an EMBL/GenBank/DDBJ whole genome shotgun (WGS) entry which is preliminary data.</text>
</comment>
<dbReference type="EMBL" id="CACRXK020013718">
    <property type="protein sequence ID" value="CAB4025637.1"/>
    <property type="molecule type" value="Genomic_DNA"/>
</dbReference>
<dbReference type="AlphaFoldDB" id="A0A7D9L5I3"/>
<dbReference type="PROSITE" id="PS50908">
    <property type="entry name" value="RWD"/>
    <property type="match status" value="1"/>
</dbReference>
<dbReference type="SMART" id="SM00591">
    <property type="entry name" value="RWD"/>
    <property type="match status" value="1"/>
</dbReference>
<dbReference type="InterPro" id="IPR016135">
    <property type="entry name" value="UBQ-conjugating_enzyme/RWD"/>
</dbReference>
<evidence type="ECO:0000313" key="1">
    <source>
        <dbReference type="EMBL" id="CAB4025637.1"/>
    </source>
</evidence>
<dbReference type="SUPFAM" id="SSF54495">
    <property type="entry name" value="UBC-like"/>
    <property type="match status" value="1"/>
</dbReference>
<dbReference type="InterPro" id="IPR042770">
    <property type="entry name" value="RWDD4"/>
</dbReference>
<dbReference type="OrthoDB" id="10045773at2759"/>
<dbReference type="Pfam" id="PF05773">
    <property type="entry name" value="RWD"/>
    <property type="match status" value="1"/>
</dbReference>
<dbReference type="Proteomes" id="UP001152795">
    <property type="component" value="Unassembled WGS sequence"/>
</dbReference>
<dbReference type="PANTHER" id="PTHR21275:SF1">
    <property type="entry name" value="RWD DOMAIN-CONTAINING PROTEIN 4"/>
    <property type="match status" value="1"/>
</dbReference>
<organism evidence="1 2">
    <name type="scientific">Paramuricea clavata</name>
    <name type="common">Red gorgonian</name>
    <name type="synonym">Violescent sea-whip</name>
    <dbReference type="NCBI Taxonomy" id="317549"/>
    <lineage>
        <taxon>Eukaryota</taxon>
        <taxon>Metazoa</taxon>
        <taxon>Cnidaria</taxon>
        <taxon>Anthozoa</taxon>
        <taxon>Octocorallia</taxon>
        <taxon>Malacalcyonacea</taxon>
        <taxon>Plexauridae</taxon>
        <taxon>Paramuricea</taxon>
    </lineage>
</organism>
<dbReference type="CDD" id="cd23817">
    <property type="entry name" value="RWD-RWDD4"/>
    <property type="match status" value="1"/>
</dbReference>
<sequence length="122" mass="14481">MAQNKAQEEELEVLRAIYEEDELFNELNETTFQYRFGELGQTKSFVVEVQWPDRYPECLPHINLNTFYNKHISKELKEIIVEKITTEIAENVGLAMTFTVFSWVGENFEELIEKHLDLIYTE</sequence>
<name>A0A7D9L5I3_PARCT</name>
<evidence type="ECO:0000313" key="2">
    <source>
        <dbReference type="Proteomes" id="UP001152795"/>
    </source>
</evidence>
<accession>A0A7D9L5I3</accession>
<feature type="non-terminal residue" evidence="1">
    <location>
        <position position="122"/>
    </location>
</feature>
<reference evidence="1" key="1">
    <citation type="submission" date="2020-04" db="EMBL/GenBank/DDBJ databases">
        <authorList>
            <person name="Alioto T."/>
            <person name="Alioto T."/>
            <person name="Gomez Garrido J."/>
        </authorList>
    </citation>
    <scope>NUCLEOTIDE SEQUENCE</scope>
    <source>
        <strain evidence="1">A484AB</strain>
    </source>
</reference>
<dbReference type="InterPro" id="IPR006575">
    <property type="entry name" value="RWD_dom"/>
</dbReference>